<dbReference type="Proteomes" id="UP001500620">
    <property type="component" value="Unassembled WGS sequence"/>
</dbReference>
<comment type="caution">
    <text evidence="1">The sequence shown here is derived from an EMBL/GenBank/DDBJ whole genome shotgun (WGS) entry which is preliminary data.</text>
</comment>
<evidence type="ECO:0000313" key="2">
    <source>
        <dbReference type="Proteomes" id="UP001500620"/>
    </source>
</evidence>
<evidence type="ECO:0000313" key="1">
    <source>
        <dbReference type="EMBL" id="GAA4263711.1"/>
    </source>
</evidence>
<name>A0ABP8DUY5_9ACTN</name>
<sequence>MRTSLATDIGPTISWWLRLVAVPGFGVLPAAVSGELAWVPLVLGVVRFNLREVVPALAQDVIPPSRHDQPG</sequence>
<reference evidence="2" key="1">
    <citation type="journal article" date="2019" name="Int. J. Syst. Evol. Microbiol.">
        <title>The Global Catalogue of Microorganisms (GCM) 10K type strain sequencing project: providing services to taxonomists for standard genome sequencing and annotation.</title>
        <authorList>
            <consortium name="The Broad Institute Genomics Platform"/>
            <consortium name="The Broad Institute Genome Sequencing Center for Infectious Disease"/>
            <person name="Wu L."/>
            <person name="Ma J."/>
        </authorList>
    </citation>
    <scope>NUCLEOTIDE SEQUENCE [LARGE SCALE GENOMIC DNA]</scope>
    <source>
        <strain evidence="2">JCM 17441</strain>
    </source>
</reference>
<accession>A0ABP8DUY5</accession>
<organism evidence="1 2">
    <name type="scientific">Dactylosporangium darangshiense</name>
    <dbReference type="NCBI Taxonomy" id="579108"/>
    <lineage>
        <taxon>Bacteria</taxon>
        <taxon>Bacillati</taxon>
        <taxon>Actinomycetota</taxon>
        <taxon>Actinomycetes</taxon>
        <taxon>Micromonosporales</taxon>
        <taxon>Micromonosporaceae</taxon>
        <taxon>Dactylosporangium</taxon>
    </lineage>
</organism>
<gene>
    <name evidence="1" type="ORF">GCM10022255_110730</name>
</gene>
<keyword evidence="2" id="KW-1185">Reference proteome</keyword>
<dbReference type="EMBL" id="BAABAT010000077">
    <property type="protein sequence ID" value="GAA4263711.1"/>
    <property type="molecule type" value="Genomic_DNA"/>
</dbReference>
<protein>
    <submittedName>
        <fullName evidence="1">Uncharacterized protein</fullName>
    </submittedName>
</protein>
<proteinExistence type="predicted"/>